<dbReference type="InterPro" id="IPR018448">
    <property type="entry name" value="TatB"/>
</dbReference>
<evidence type="ECO:0000256" key="8">
    <source>
        <dbReference type="ARBA" id="ARBA00023136"/>
    </source>
</evidence>
<sequence length="150" mass="16363">MFDIGFFELVLIGVVGLLVLGPERLPHAVRMGSAYLGKIRRAVSSVREEFEREVNMQEMQQRIKQQMADTGLDEARQSLQDLKKQVEAPTSAPNKAALGENSIGGGLPQASQDPHDDPDTRHNPTAPENEAEPLPEPAAETAPEKDTPKA</sequence>
<keyword evidence="5 9" id="KW-0653">Protein transport</keyword>
<evidence type="ECO:0000256" key="3">
    <source>
        <dbReference type="ARBA" id="ARBA00022475"/>
    </source>
</evidence>
<name>A0A2K9LJ32_9GAMM</name>
<evidence type="ECO:0000256" key="2">
    <source>
        <dbReference type="ARBA" id="ARBA00022448"/>
    </source>
</evidence>
<dbReference type="RefSeq" id="WP_101893583.1">
    <property type="nucleotide sequence ID" value="NZ_CP022684.1"/>
</dbReference>
<dbReference type="OrthoDB" id="9816005at2"/>
<dbReference type="InterPro" id="IPR003369">
    <property type="entry name" value="TatA/B/E"/>
</dbReference>
<keyword evidence="3 9" id="KW-1003">Cell membrane</keyword>
<dbReference type="GO" id="GO:0043953">
    <property type="term" value="P:protein transport by the Tat complex"/>
    <property type="evidence" value="ECO:0007669"/>
    <property type="project" value="UniProtKB-UniRule"/>
</dbReference>
<comment type="function">
    <text evidence="9">Part of the twin-arginine translocation (Tat) system that transports large folded proteins containing a characteristic twin-arginine motif in their signal peptide across membranes. Together with TatC, TatB is part of a receptor directly interacting with Tat signal peptides. TatB may form an oligomeric binding site that transiently accommodates folded Tat precursor proteins before their translocation.</text>
</comment>
<dbReference type="Gene3D" id="1.20.5.3310">
    <property type="match status" value="1"/>
</dbReference>
<evidence type="ECO:0000256" key="6">
    <source>
        <dbReference type="ARBA" id="ARBA00022989"/>
    </source>
</evidence>
<comment type="subunit">
    <text evidence="9">The Tat system comprises two distinct complexes: a TatABC complex, containing multiple copies of TatA, TatB and TatC subunits, and a separate TatA complex, containing only TatA subunits. Substrates initially bind to the TatABC complex, which probably triggers association of the separate TatA complex to form the active translocon.</text>
</comment>
<keyword evidence="2 9" id="KW-0813">Transport</keyword>
<dbReference type="NCBIfam" id="TIGR01410">
    <property type="entry name" value="tatB"/>
    <property type="match status" value="1"/>
</dbReference>
<keyword evidence="6 9" id="KW-1133">Transmembrane helix</keyword>
<organism evidence="12 13">
    <name type="scientific">Ketobacter alkanivorans</name>
    <dbReference type="NCBI Taxonomy" id="1917421"/>
    <lineage>
        <taxon>Bacteria</taxon>
        <taxon>Pseudomonadati</taxon>
        <taxon>Pseudomonadota</taxon>
        <taxon>Gammaproteobacteria</taxon>
        <taxon>Pseudomonadales</taxon>
        <taxon>Ketobacteraceae</taxon>
        <taxon>Ketobacter</taxon>
    </lineage>
</organism>
<keyword evidence="7 9" id="KW-0811">Translocation</keyword>
<dbReference type="PANTHER" id="PTHR33162">
    <property type="entry name" value="SEC-INDEPENDENT PROTEIN TRANSLOCASE PROTEIN TATA, CHLOROPLASTIC"/>
    <property type="match status" value="1"/>
</dbReference>
<evidence type="ECO:0000313" key="12">
    <source>
        <dbReference type="EMBL" id="AUM12247.1"/>
    </source>
</evidence>
<feature type="compositionally biased region" description="Basic and acidic residues" evidence="10">
    <location>
        <begin position="73"/>
        <end position="86"/>
    </location>
</feature>
<evidence type="ECO:0000313" key="13">
    <source>
        <dbReference type="Proteomes" id="UP000235116"/>
    </source>
</evidence>
<feature type="region of interest" description="Disordered" evidence="10">
    <location>
        <begin position="61"/>
        <end position="150"/>
    </location>
</feature>
<dbReference type="Proteomes" id="UP000235116">
    <property type="component" value="Chromosome"/>
</dbReference>
<evidence type="ECO:0000256" key="9">
    <source>
        <dbReference type="HAMAP-Rule" id="MF_00237"/>
    </source>
</evidence>
<accession>A0A2K9LJ32</accession>
<keyword evidence="13" id="KW-1185">Reference proteome</keyword>
<dbReference type="Pfam" id="PF02416">
    <property type="entry name" value="TatA_B_E"/>
    <property type="match status" value="1"/>
</dbReference>
<keyword evidence="4 9" id="KW-0812">Transmembrane</keyword>
<proteinExistence type="inferred from homology"/>
<protein>
    <recommendedName>
        <fullName evidence="9">Sec-independent protein translocase protein TatB</fullName>
    </recommendedName>
</protein>
<dbReference type="PRINTS" id="PR01506">
    <property type="entry name" value="TATBPROTEIN"/>
</dbReference>
<evidence type="ECO:0000256" key="4">
    <source>
        <dbReference type="ARBA" id="ARBA00022692"/>
    </source>
</evidence>
<dbReference type="AlphaFoldDB" id="A0A2K9LJ32"/>
<comment type="subcellular location">
    <subcellularLocation>
        <location evidence="9">Cell membrane</location>
        <topology evidence="9">Single-pass membrane protein</topology>
    </subcellularLocation>
    <subcellularLocation>
        <location evidence="1">Membrane</location>
        <topology evidence="1">Single-pass membrane protein</topology>
    </subcellularLocation>
</comment>
<keyword evidence="8 9" id="KW-0472">Membrane</keyword>
<comment type="similarity">
    <text evidence="9">Belongs to the TatB family.</text>
</comment>
<dbReference type="GO" id="GO:0033281">
    <property type="term" value="C:TAT protein transport complex"/>
    <property type="evidence" value="ECO:0007669"/>
    <property type="project" value="UniProtKB-UniRule"/>
</dbReference>
<evidence type="ECO:0000256" key="1">
    <source>
        <dbReference type="ARBA" id="ARBA00004167"/>
    </source>
</evidence>
<feature type="compositionally biased region" description="Basic and acidic residues" evidence="10">
    <location>
        <begin position="113"/>
        <end position="122"/>
    </location>
</feature>
<dbReference type="EMBL" id="CP022684">
    <property type="protein sequence ID" value="AUM12247.1"/>
    <property type="molecule type" value="Genomic_DNA"/>
</dbReference>
<dbReference type="PANTHER" id="PTHR33162:SF1">
    <property type="entry name" value="SEC-INDEPENDENT PROTEIN TRANSLOCASE PROTEIN TATA, CHLOROPLASTIC"/>
    <property type="match status" value="1"/>
</dbReference>
<dbReference type="HAMAP" id="MF_00237">
    <property type="entry name" value="TatB"/>
    <property type="match status" value="1"/>
</dbReference>
<reference evidence="13" key="1">
    <citation type="submission" date="2017-08" db="EMBL/GenBank/DDBJ databases">
        <title>Direct submision.</title>
        <authorList>
            <person name="Kim S.-J."/>
            <person name="Rhee S.-K."/>
        </authorList>
    </citation>
    <scope>NUCLEOTIDE SEQUENCE [LARGE SCALE GENOMIC DNA]</scope>
    <source>
        <strain evidence="13">GI5</strain>
    </source>
</reference>
<evidence type="ECO:0000256" key="7">
    <source>
        <dbReference type="ARBA" id="ARBA00023010"/>
    </source>
</evidence>
<evidence type="ECO:0000256" key="5">
    <source>
        <dbReference type="ARBA" id="ARBA00022927"/>
    </source>
</evidence>
<dbReference type="GO" id="GO:0008320">
    <property type="term" value="F:protein transmembrane transporter activity"/>
    <property type="evidence" value="ECO:0007669"/>
    <property type="project" value="UniProtKB-UniRule"/>
</dbReference>
<evidence type="ECO:0000256" key="11">
    <source>
        <dbReference type="SAM" id="Phobius"/>
    </source>
</evidence>
<dbReference type="KEGG" id="kak:Kalk_07405"/>
<gene>
    <name evidence="9 12" type="primary">tatB</name>
    <name evidence="12" type="ORF">Kalk_07405</name>
</gene>
<evidence type="ECO:0000256" key="10">
    <source>
        <dbReference type="SAM" id="MobiDB-lite"/>
    </source>
</evidence>
<feature type="transmembrane region" description="Helical" evidence="11">
    <location>
        <begin position="6"/>
        <end position="22"/>
    </location>
</feature>